<accession>A0AAI9EDR1</accession>
<dbReference type="Pfam" id="PF11927">
    <property type="entry name" value="HODM_asu-like"/>
    <property type="match status" value="1"/>
</dbReference>
<comment type="caution">
    <text evidence="3">The sequence shown here is derived from an EMBL/GenBank/DDBJ whole genome shotgun (WGS) entry which is preliminary data.</text>
</comment>
<gene>
    <name evidence="3" type="ORF">LECACI_7A007552</name>
</gene>
<dbReference type="AlphaFoldDB" id="A0AAI9EDR1"/>
<organism evidence="3 4">
    <name type="scientific">Lecanosticta acicola</name>
    <dbReference type="NCBI Taxonomy" id="111012"/>
    <lineage>
        <taxon>Eukaryota</taxon>
        <taxon>Fungi</taxon>
        <taxon>Dikarya</taxon>
        <taxon>Ascomycota</taxon>
        <taxon>Pezizomycotina</taxon>
        <taxon>Dothideomycetes</taxon>
        <taxon>Dothideomycetidae</taxon>
        <taxon>Mycosphaerellales</taxon>
        <taxon>Mycosphaerellaceae</taxon>
        <taxon>Lecanosticta</taxon>
    </lineage>
</organism>
<dbReference type="InterPro" id="IPR021848">
    <property type="entry name" value="HODM_asu-like"/>
</dbReference>
<evidence type="ECO:0000256" key="1">
    <source>
        <dbReference type="SAM" id="MobiDB-lite"/>
    </source>
</evidence>
<evidence type="ECO:0008006" key="5">
    <source>
        <dbReference type="Google" id="ProtNLM"/>
    </source>
</evidence>
<evidence type="ECO:0000256" key="2">
    <source>
        <dbReference type="SAM" id="SignalP"/>
    </source>
</evidence>
<dbReference type="EMBL" id="CAVMBE010000063">
    <property type="protein sequence ID" value="CAK4032394.1"/>
    <property type="molecule type" value="Genomic_DNA"/>
</dbReference>
<reference evidence="3" key="1">
    <citation type="submission" date="2023-11" db="EMBL/GenBank/DDBJ databases">
        <authorList>
            <person name="Alioto T."/>
            <person name="Alioto T."/>
            <person name="Gomez Garrido J."/>
        </authorList>
    </citation>
    <scope>NUCLEOTIDE SEQUENCE</scope>
</reference>
<keyword evidence="4" id="KW-1185">Reference proteome</keyword>
<sequence>MLSGFAVVLVASCLGVVILATSSKQREALLQRLGLTRQKSRHHSLTPLRELSAERQGLPPDKSPQYPNYESVFPPSRRHVLGDLKDDALEGPGKTARELGDEPPSYDHLLPDNAKADDEALLDHVTATGFSLRDVKRLGDFPDYATLSGIPLPSAYKEFDIKTALPRPYRPFRWAYHQTMSLTKMEPDWWLELDRNYVDVIRQRRELFQKHGEGVLQALPGSELACKELMEMSLQFLCARYPHYFHLDAQNKTLHNEILQTQTDLQTTAPLHVLLHNLPEDFALMLREPQTGLYSLRGGLVVSSLGWNLASKAGLRLHEIHARIPDYRAKMQFSMDRYFAKQPTDRAIQRGSWGLEIDRPLYMPPGVPHERLRERQDSAYTMDRIHLRVDWQTLRRLPLSGAVVFNFKGLFTPMEEFRDEAYIPSLVLQVLREGRENLMEYKGTWHTEHVAIPALEAWEREQVEAGLMEEGWEPHTLDESPFFPGWEEKWRRQQGF</sequence>
<evidence type="ECO:0000313" key="3">
    <source>
        <dbReference type="EMBL" id="CAK4032394.1"/>
    </source>
</evidence>
<proteinExistence type="predicted"/>
<keyword evidence="2" id="KW-0732">Signal</keyword>
<feature type="chain" id="PRO_5042583741" description="Alpha-1,2-mannosyltransferase" evidence="2">
    <location>
        <begin position="21"/>
        <end position="496"/>
    </location>
</feature>
<name>A0AAI9EDR1_9PEZI</name>
<protein>
    <recommendedName>
        <fullName evidence="5">Alpha-1,2-mannosyltransferase</fullName>
    </recommendedName>
</protein>
<feature type="signal peptide" evidence="2">
    <location>
        <begin position="1"/>
        <end position="20"/>
    </location>
</feature>
<dbReference type="Proteomes" id="UP001296104">
    <property type="component" value="Unassembled WGS sequence"/>
</dbReference>
<evidence type="ECO:0000313" key="4">
    <source>
        <dbReference type="Proteomes" id="UP001296104"/>
    </source>
</evidence>
<feature type="region of interest" description="Disordered" evidence="1">
    <location>
        <begin position="39"/>
        <end position="111"/>
    </location>
</feature>